<evidence type="ECO:0000313" key="2">
    <source>
        <dbReference type="Proteomes" id="UP000051952"/>
    </source>
</evidence>
<name>A0A0S4IVB0_BODSA</name>
<dbReference type="AlphaFoldDB" id="A0A0S4IVB0"/>
<dbReference type="SUPFAM" id="SSF52047">
    <property type="entry name" value="RNI-like"/>
    <property type="match status" value="1"/>
</dbReference>
<accession>A0A0S4IVB0</accession>
<dbReference type="Gene3D" id="3.80.10.10">
    <property type="entry name" value="Ribonuclease Inhibitor"/>
    <property type="match status" value="2"/>
</dbReference>
<organism evidence="1 2">
    <name type="scientific">Bodo saltans</name>
    <name type="common">Flagellated protozoan</name>
    <dbReference type="NCBI Taxonomy" id="75058"/>
    <lineage>
        <taxon>Eukaryota</taxon>
        <taxon>Discoba</taxon>
        <taxon>Euglenozoa</taxon>
        <taxon>Kinetoplastea</taxon>
        <taxon>Metakinetoplastina</taxon>
        <taxon>Eubodonida</taxon>
        <taxon>Bodonidae</taxon>
        <taxon>Bodo</taxon>
    </lineage>
</organism>
<dbReference type="Proteomes" id="UP000051952">
    <property type="component" value="Unassembled WGS sequence"/>
</dbReference>
<protein>
    <submittedName>
        <fullName evidence="1">Leucine-rich repeat protein, putative</fullName>
    </submittedName>
</protein>
<dbReference type="SMART" id="SM00367">
    <property type="entry name" value="LRR_CC"/>
    <property type="match status" value="2"/>
</dbReference>
<evidence type="ECO:0000313" key="1">
    <source>
        <dbReference type="EMBL" id="CUF55441.1"/>
    </source>
</evidence>
<dbReference type="InterPro" id="IPR006553">
    <property type="entry name" value="Leu-rich_rpt_Cys-con_subtyp"/>
</dbReference>
<keyword evidence="2" id="KW-1185">Reference proteome</keyword>
<dbReference type="EMBL" id="CYKH01000352">
    <property type="protein sequence ID" value="CUF55441.1"/>
    <property type="molecule type" value="Genomic_DNA"/>
</dbReference>
<dbReference type="InterPro" id="IPR032675">
    <property type="entry name" value="LRR_dom_sf"/>
</dbReference>
<proteinExistence type="predicted"/>
<dbReference type="VEuPathDB" id="TriTrypDB:BSAL_63515"/>
<dbReference type="Pfam" id="PF13516">
    <property type="entry name" value="LRR_6"/>
    <property type="match status" value="2"/>
</dbReference>
<reference evidence="2" key="1">
    <citation type="submission" date="2015-09" db="EMBL/GenBank/DDBJ databases">
        <authorList>
            <consortium name="Pathogen Informatics"/>
        </authorList>
    </citation>
    <scope>NUCLEOTIDE SEQUENCE [LARGE SCALE GENOMIC DNA]</scope>
    <source>
        <strain evidence="2">Lake Konstanz</strain>
    </source>
</reference>
<sequence length="207" mass="23275">MCASLERLTLRSCAAITNASIQHLHHLSRLYHLEIYNSNNCLNLHSSGDDRFLLRMLSSSENTGRVIQSLGLYNHLPGDWQVIQPAAAKGCFSHISSLTLAGCSLGKRGLTTFFRQNGNLNHLQNLSRKCNIDLQKLLVVVKSFKPLRSIDLSDNPVADDSLEHFSDFPVLESINLSHCRLTDRGIERRCLFFAPPVLHRGTEFFLC</sequence>
<dbReference type="InterPro" id="IPR001611">
    <property type="entry name" value="Leu-rich_rpt"/>
</dbReference>
<gene>
    <name evidence="1" type="ORF">BSAL_63515</name>
</gene>